<evidence type="ECO:0000313" key="1">
    <source>
        <dbReference type="EMBL" id="MBB4680163.1"/>
    </source>
</evidence>
<name>A0A7W7CI46_9PSEU</name>
<sequence length="201" mass="21612">MALTGVNGVASAGSADGIPADAAAALARLKNTGDLSVKDRRVLLKYPAIAAQVADPDRKVTVETKTRRATDADPLAAQGYVARAAGVNCWINDHWVTSYTLLGNVFYKFHQRADHCEDGSNVTSVHNRYRYLSEVDGLAYDRGDSANSVGGTPSAYVESFMQGKIENCVLKYGCLKMEYPWVKLTFRGGNGSRVESSGGIN</sequence>
<keyword evidence="2" id="KW-1185">Reference proteome</keyword>
<dbReference type="AlphaFoldDB" id="A0A7W7CI46"/>
<organism evidence="1 2">
    <name type="scientific">Crossiella cryophila</name>
    <dbReference type="NCBI Taxonomy" id="43355"/>
    <lineage>
        <taxon>Bacteria</taxon>
        <taxon>Bacillati</taxon>
        <taxon>Actinomycetota</taxon>
        <taxon>Actinomycetes</taxon>
        <taxon>Pseudonocardiales</taxon>
        <taxon>Pseudonocardiaceae</taxon>
        <taxon>Crossiella</taxon>
    </lineage>
</organism>
<protein>
    <submittedName>
        <fullName evidence="1">Uncharacterized protein</fullName>
    </submittedName>
</protein>
<proteinExistence type="predicted"/>
<dbReference type="Proteomes" id="UP000533598">
    <property type="component" value="Unassembled WGS sequence"/>
</dbReference>
<dbReference type="RefSeq" id="WP_185005825.1">
    <property type="nucleotide sequence ID" value="NZ_BAAAUI010000020.1"/>
</dbReference>
<reference evidence="1 2" key="1">
    <citation type="submission" date="2020-08" db="EMBL/GenBank/DDBJ databases">
        <title>Sequencing the genomes of 1000 actinobacteria strains.</title>
        <authorList>
            <person name="Klenk H.-P."/>
        </authorList>
    </citation>
    <scope>NUCLEOTIDE SEQUENCE [LARGE SCALE GENOMIC DNA]</scope>
    <source>
        <strain evidence="1 2">DSM 44230</strain>
    </source>
</reference>
<gene>
    <name evidence="1" type="ORF">HNR67_006281</name>
</gene>
<evidence type="ECO:0000313" key="2">
    <source>
        <dbReference type="Proteomes" id="UP000533598"/>
    </source>
</evidence>
<dbReference type="EMBL" id="JACHMH010000001">
    <property type="protein sequence ID" value="MBB4680163.1"/>
    <property type="molecule type" value="Genomic_DNA"/>
</dbReference>
<accession>A0A7W7CI46</accession>
<comment type="caution">
    <text evidence="1">The sequence shown here is derived from an EMBL/GenBank/DDBJ whole genome shotgun (WGS) entry which is preliminary data.</text>
</comment>